<protein>
    <submittedName>
        <fullName evidence="1">Uncharacterized protein</fullName>
    </submittedName>
</protein>
<name>A0A182NXK9_9DIPT</name>
<dbReference type="AlphaFoldDB" id="A0A182NXK9"/>
<reference evidence="2" key="1">
    <citation type="submission" date="2013-03" db="EMBL/GenBank/DDBJ databases">
        <title>The Genome Sequence of Anopheles dirus WRAIR2.</title>
        <authorList>
            <consortium name="The Broad Institute Genomics Platform"/>
            <person name="Neafsey D.E."/>
            <person name="Walton C."/>
            <person name="Walker B."/>
            <person name="Young S.K."/>
            <person name="Zeng Q."/>
            <person name="Gargeya S."/>
            <person name="Fitzgerald M."/>
            <person name="Haas B."/>
            <person name="Abouelleil A."/>
            <person name="Allen A.W."/>
            <person name="Alvarado L."/>
            <person name="Arachchi H.M."/>
            <person name="Berlin A.M."/>
            <person name="Chapman S.B."/>
            <person name="Gainer-Dewar J."/>
            <person name="Goldberg J."/>
            <person name="Griggs A."/>
            <person name="Gujja S."/>
            <person name="Hansen M."/>
            <person name="Howarth C."/>
            <person name="Imamovic A."/>
            <person name="Ireland A."/>
            <person name="Larimer J."/>
            <person name="McCowan C."/>
            <person name="Murphy C."/>
            <person name="Pearson M."/>
            <person name="Poon T.W."/>
            <person name="Priest M."/>
            <person name="Roberts A."/>
            <person name="Saif S."/>
            <person name="Shea T."/>
            <person name="Sisk P."/>
            <person name="Sykes S."/>
            <person name="Wortman J."/>
            <person name="Nusbaum C."/>
            <person name="Birren B."/>
        </authorList>
    </citation>
    <scope>NUCLEOTIDE SEQUENCE [LARGE SCALE GENOMIC DNA]</scope>
    <source>
        <strain evidence="2">WRAIR2</strain>
    </source>
</reference>
<evidence type="ECO:0000313" key="1">
    <source>
        <dbReference type="EnsemblMetazoa" id="ADIR014586-PA"/>
    </source>
</evidence>
<reference evidence="1" key="2">
    <citation type="submission" date="2020-05" db="UniProtKB">
        <authorList>
            <consortium name="EnsemblMetazoa"/>
        </authorList>
    </citation>
    <scope>IDENTIFICATION</scope>
    <source>
        <strain evidence="1">WRAIR2</strain>
    </source>
</reference>
<dbReference type="EnsemblMetazoa" id="ADIR014586-RA">
    <property type="protein sequence ID" value="ADIR014586-PA"/>
    <property type="gene ID" value="ADIR014586"/>
</dbReference>
<organism evidence="1 2">
    <name type="scientific">Anopheles dirus</name>
    <dbReference type="NCBI Taxonomy" id="7168"/>
    <lineage>
        <taxon>Eukaryota</taxon>
        <taxon>Metazoa</taxon>
        <taxon>Ecdysozoa</taxon>
        <taxon>Arthropoda</taxon>
        <taxon>Hexapoda</taxon>
        <taxon>Insecta</taxon>
        <taxon>Pterygota</taxon>
        <taxon>Neoptera</taxon>
        <taxon>Endopterygota</taxon>
        <taxon>Diptera</taxon>
        <taxon>Nematocera</taxon>
        <taxon>Culicoidea</taxon>
        <taxon>Culicidae</taxon>
        <taxon>Anophelinae</taxon>
        <taxon>Anopheles</taxon>
    </lineage>
</organism>
<keyword evidence="2" id="KW-1185">Reference proteome</keyword>
<proteinExistence type="predicted"/>
<accession>A0A182NXK9</accession>
<sequence>MLVYLKLIPWNLNRLRFPMAIDVVMFVTPDNPACRVLYGRSNDQRN</sequence>
<dbReference type="Proteomes" id="UP000075884">
    <property type="component" value="Unassembled WGS sequence"/>
</dbReference>
<evidence type="ECO:0000313" key="2">
    <source>
        <dbReference type="Proteomes" id="UP000075884"/>
    </source>
</evidence>
<dbReference type="VEuPathDB" id="VectorBase:ADIR014586"/>